<sequence>MDRLKLKINASVATFGTFSERYVPGGYYDQMDFEKKLDIISSIEGIEGMGVGYPGHPLINNPQKLKKKFSDYGLVAAVIEPDIYTDRKWKNGALSTNEKKIRDEAIKIVKETVDIAAELDAHSINLWPAHDGFDYVFQSDYISSYNYLLESIEDIASHNPGVKISVEYKQRDPRAKSYIEDIGKLFYIINSLKSQNVGGSLDLGHSLFAQERPAESLALLGRHNKLYQIHLNDNYRDADPDLVFGSINFWETLEMFYWLAKFKFTGWLSIDTFSPRNDSEKMLRLAVKFIKDYENMANRLLEHKEVIDVNLKNNNFVDNMTLIRDVIFEK</sequence>
<keyword evidence="2" id="KW-0464">Manganese</keyword>
<dbReference type="PANTHER" id="PTHR30268:SF0">
    <property type="entry name" value="L-RHAMNOSE ISOMERASE"/>
    <property type="match status" value="1"/>
</dbReference>
<organism evidence="5">
    <name type="scientific">marine sediment metagenome</name>
    <dbReference type="NCBI Taxonomy" id="412755"/>
    <lineage>
        <taxon>unclassified sequences</taxon>
        <taxon>metagenomes</taxon>
        <taxon>ecological metagenomes</taxon>
    </lineage>
</organism>
<comment type="caution">
    <text evidence="5">The sequence shown here is derived from an EMBL/GenBank/DDBJ whole genome shotgun (WGS) entry which is preliminary data.</text>
</comment>
<dbReference type="InterPro" id="IPR036237">
    <property type="entry name" value="Xyl_isomerase-like_sf"/>
</dbReference>
<evidence type="ECO:0000256" key="1">
    <source>
        <dbReference type="ARBA" id="ARBA00022723"/>
    </source>
</evidence>
<proteinExistence type="predicted"/>
<dbReference type="PANTHER" id="PTHR30268">
    <property type="entry name" value="L-RHAMNOSE ISOMERASE"/>
    <property type="match status" value="1"/>
</dbReference>
<reference evidence="5" key="1">
    <citation type="journal article" date="2014" name="Front. Microbiol.">
        <title>High frequency of phylogenetically diverse reductive dehalogenase-homologous genes in deep subseafloor sedimentary metagenomes.</title>
        <authorList>
            <person name="Kawai M."/>
            <person name="Futagami T."/>
            <person name="Toyoda A."/>
            <person name="Takaki Y."/>
            <person name="Nishi S."/>
            <person name="Hori S."/>
            <person name="Arai W."/>
            <person name="Tsubouchi T."/>
            <person name="Morono Y."/>
            <person name="Uchiyama I."/>
            <person name="Ito T."/>
            <person name="Fujiyama A."/>
            <person name="Inagaki F."/>
            <person name="Takami H."/>
        </authorList>
    </citation>
    <scope>NUCLEOTIDE SEQUENCE</scope>
    <source>
        <strain evidence="5">Expedition CK06-06</strain>
    </source>
</reference>
<dbReference type="Pfam" id="PF01261">
    <property type="entry name" value="AP_endonuc_2"/>
    <property type="match status" value="1"/>
</dbReference>
<evidence type="ECO:0000256" key="2">
    <source>
        <dbReference type="ARBA" id="ARBA00023211"/>
    </source>
</evidence>
<dbReference type="InterPro" id="IPR050337">
    <property type="entry name" value="L-rhamnose_isomerase"/>
</dbReference>
<dbReference type="EMBL" id="BART01001805">
    <property type="protein sequence ID" value="GAG73358.1"/>
    <property type="molecule type" value="Genomic_DNA"/>
</dbReference>
<dbReference type="Gene3D" id="3.20.20.150">
    <property type="entry name" value="Divalent-metal-dependent TIM barrel enzymes"/>
    <property type="match status" value="1"/>
</dbReference>
<dbReference type="InterPro" id="IPR013022">
    <property type="entry name" value="Xyl_isomerase-like_TIM-brl"/>
</dbReference>
<keyword evidence="1" id="KW-0479">Metal-binding</keyword>
<dbReference type="GO" id="GO:0046872">
    <property type="term" value="F:metal ion binding"/>
    <property type="evidence" value="ECO:0007669"/>
    <property type="project" value="UniProtKB-KW"/>
</dbReference>
<evidence type="ECO:0000259" key="4">
    <source>
        <dbReference type="Pfam" id="PF01261"/>
    </source>
</evidence>
<accession>X1ALR7</accession>
<protein>
    <recommendedName>
        <fullName evidence="4">Xylose isomerase-like TIM barrel domain-containing protein</fullName>
    </recommendedName>
</protein>
<dbReference type="GO" id="GO:0016853">
    <property type="term" value="F:isomerase activity"/>
    <property type="evidence" value="ECO:0007669"/>
    <property type="project" value="UniProtKB-KW"/>
</dbReference>
<keyword evidence="3" id="KW-0413">Isomerase</keyword>
<evidence type="ECO:0000256" key="3">
    <source>
        <dbReference type="ARBA" id="ARBA00023235"/>
    </source>
</evidence>
<dbReference type="AlphaFoldDB" id="X1ALR7"/>
<evidence type="ECO:0000313" key="5">
    <source>
        <dbReference type="EMBL" id="GAG73358.1"/>
    </source>
</evidence>
<gene>
    <name evidence="5" type="ORF">S01H4_06014</name>
</gene>
<feature type="domain" description="Xylose isomerase-like TIM barrel" evidence="4">
    <location>
        <begin position="55"/>
        <end position="292"/>
    </location>
</feature>
<name>X1ALR7_9ZZZZ</name>
<dbReference type="SUPFAM" id="SSF51658">
    <property type="entry name" value="Xylose isomerase-like"/>
    <property type="match status" value="1"/>
</dbReference>